<dbReference type="InterPro" id="IPR036513">
    <property type="entry name" value="STAS_dom_sf"/>
</dbReference>
<comment type="caution">
    <text evidence="5">The sequence shown here is derived from an EMBL/GenBank/DDBJ whole genome shotgun (WGS) entry which is preliminary data.</text>
</comment>
<evidence type="ECO:0000313" key="5">
    <source>
        <dbReference type="EMBL" id="GAA1648911.1"/>
    </source>
</evidence>
<gene>
    <name evidence="5" type="ORF">GCM10009733_052560</name>
</gene>
<feature type="domain" description="STAS" evidence="4">
    <location>
        <begin position="4"/>
        <end position="112"/>
    </location>
</feature>
<accession>A0ABN2FIW8</accession>
<evidence type="ECO:0000259" key="4">
    <source>
        <dbReference type="PROSITE" id="PS50801"/>
    </source>
</evidence>
<dbReference type="InterPro" id="IPR003658">
    <property type="entry name" value="Anti-sigma_ant"/>
</dbReference>
<dbReference type="Pfam" id="PF01740">
    <property type="entry name" value="STAS"/>
    <property type="match status" value="1"/>
</dbReference>
<dbReference type="SUPFAM" id="SSF52091">
    <property type="entry name" value="SpoIIaa-like"/>
    <property type="match status" value="1"/>
</dbReference>
<dbReference type="PANTHER" id="PTHR33495:SF2">
    <property type="entry name" value="ANTI-SIGMA FACTOR ANTAGONIST TM_1081-RELATED"/>
    <property type="match status" value="1"/>
</dbReference>
<keyword evidence="6" id="KW-1185">Reference proteome</keyword>
<evidence type="ECO:0000256" key="3">
    <source>
        <dbReference type="SAM" id="MobiDB-lite"/>
    </source>
</evidence>
<dbReference type="Proteomes" id="UP001500064">
    <property type="component" value="Unassembled WGS sequence"/>
</dbReference>
<reference evidence="5 6" key="1">
    <citation type="journal article" date="2019" name="Int. J. Syst. Evol. Microbiol.">
        <title>The Global Catalogue of Microorganisms (GCM) 10K type strain sequencing project: providing services to taxonomists for standard genome sequencing and annotation.</title>
        <authorList>
            <consortium name="The Broad Institute Genomics Platform"/>
            <consortium name="The Broad Institute Genome Sequencing Center for Infectious Disease"/>
            <person name="Wu L."/>
            <person name="Ma J."/>
        </authorList>
    </citation>
    <scope>NUCLEOTIDE SEQUENCE [LARGE SCALE GENOMIC DNA]</scope>
    <source>
        <strain evidence="5 6">JCM 13929</strain>
    </source>
</reference>
<evidence type="ECO:0000256" key="1">
    <source>
        <dbReference type="ARBA" id="ARBA00009013"/>
    </source>
</evidence>
<dbReference type="InterPro" id="IPR002645">
    <property type="entry name" value="STAS_dom"/>
</dbReference>
<organism evidence="5 6">
    <name type="scientific">Nonomuraea maheshkhaliensis</name>
    <dbReference type="NCBI Taxonomy" id="419590"/>
    <lineage>
        <taxon>Bacteria</taxon>
        <taxon>Bacillati</taxon>
        <taxon>Actinomycetota</taxon>
        <taxon>Actinomycetes</taxon>
        <taxon>Streptosporangiales</taxon>
        <taxon>Streptosporangiaceae</taxon>
        <taxon>Nonomuraea</taxon>
    </lineage>
</organism>
<feature type="region of interest" description="Disordered" evidence="3">
    <location>
        <begin position="115"/>
        <end position="135"/>
    </location>
</feature>
<proteinExistence type="inferred from homology"/>
<dbReference type="RefSeq" id="WP_346108880.1">
    <property type="nucleotide sequence ID" value="NZ_BAAAMU010000040.1"/>
</dbReference>
<protein>
    <recommendedName>
        <fullName evidence="2">Anti-sigma factor antagonist</fullName>
    </recommendedName>
</protein>
<dbReference type="PROSITE" id="PS50801">
    <property type="entry name" value="STAS"/>
    <property type="match status" value="1"/>
</dbReference>
<sequence>MVGLILEARPLPGGVLIIVRGEVDATNAHQLETYIMNNCHPGDHVLLDLGAMPFMDCAGLMVLLRLHDYTQQHGAQLHLASVQRTPMRLLELTCVHWALAIHQQVEQAIAAVAGSRDHLPSDHDGPEPDLQSGVN</sequence>
<comment type="similarity">
    <text evidence="1 2">Belongs to the anti-sigma-factor antagonist family.</text>
</comment>
<dbReference type="PANTHER" id="PTHR33495">
    <property type="entry name" value="ANTI-SIGMA FACTOR ANTAGONIST TM_1081-RELATED-RELATED"/>
    <property type="match status" value="1"/>
</dbReference>
<dbReference type="CDD" id="cd07043">
    <property type="entry name" value="STAS_anti-anti-sigma_factors"/>
    <property type="match status" value="1"/>
</dbReference>
<dbReference type="EMBL" id="BAAAMU010000040">
    <property type="protein sequence ID" value="GAA1648911.1"/>
    <property type="molecule type" value="Genomic_DNA"/>
</dbReference>
<dbReference type="Gene3D" id="3.30.750.24">
    <property type="entry name" value="STAS domain"/>
    <property type="match status" value="1"/>
</dbReference>
<feature type="compositionally biased region" description="Basic and acidic residues" evidence="3">
    <location>
        <begin position="115"/>
        <end position="126"/>
    </location>
</feature>
<name>A0ABN2FIW8_9ACTN</name>
<evidence type="ECO:0000256" key="2">
    <source>
        <dbReference type="RuleBase" id="RU003749"/>
    </source>
</evidence>
<dbReference type="NCBIfam" id="TIGR00377">
    <property type="entry name" value="ant_ant_sig"/>
    <property type="match status" value="1"/>
</dbReference>
<evidence type="ECO:0000313" key="6">
    <source>
        <dbReference type="Proteomes" id="UP001500064"/>
    </source>
</evidence>